<dbReference type="Proteomes" id="UP000694460">
    <property type="component" value="Unassembled WGS sequence"/>
</dbReference>
<name>A0ABS4ZSC3_9MYCO</name>
<dbReference type="InterPro" id="IPR042171">
    <property type="entry name" value="Acyl-CoA_hotdog"/>
</dbReference>
<evidence type="ECO:0000259" key="2">
    <source>
        <dbReference type="Pfam" id="PF20789"/>
    </source>
</evidence>
<reference evidence="3 4" key="1">
    <citation type="submission" date="2021-03" db="EMBL/GenBank/DDBJ databases">
        <title>Sequencing the genomes of 1000 actinobacteria strains.</title>
        <authorList>
            <person name="Klenk H.-P."/>
        </authorList>
    </citation>
    <scope>NUCLEOTIDE SEQUENCE [LARGE SCALE GENOMIC DNA]</scope>
    <source>
        <strain evidence="3 4">DSM 46713</strain>
    </source>
</reference>
<dbReference type="EMBL" id="JAGIOP010000002">
    <property type="protein sequence ID" value="MBP2452101.1"/>
    <property type="molecule type" value="Genomic_DNA"/>
</dbReference>
<proteinExistence type="predicted"/>
<feature type="domain" description="Acyl-CoA thioesterase-like C-terminal" evidence="2">
    <location>
        <begin position="154"/>
        <end position="256"/>
    </location>
</feature>
<protein>
    <recommendedName>
        <fullName evidence="5">Thioesterase-like superfamily protein</fullName>
    </recommendedName>
</protein>
<evidence type="ECO:0000259" key="1">
    <source>
        <dbReference type="Pfam" id="PF13622"/>
    </source>
</evidence>
<gene>
    <name evidence="3" type="ORF">JOF57_002014</name>
</gene>
<keyword evidence="4" id="KW-1185">Reference proteome</keyword>
<evidence type="ECO:0000313" key="3">
    <source>
        <dbReference type="EMBL" id="MBP2452101.1"/>
    </source>
</evidence>
<accession>A0ABS4ZSC3</accession>
<dbReference type="SUPFAM" id="SSF54637">
    <property type="entry name" value="Thioesterase/thiol ester dehydrase-isomerase"/>
    <property type="match status" value="2"/>
</dbReference>
<dbReference type="InterPro" id="IPR029069">
    <property type="entry name" value="HotDog_dom_sf"/>
</dbReference>
<dbReference type="Gene3D" id="2.40.160.210">
    <property type="entry name" value="Acyl-CoA thioesterase, double hotdog domain"/>
    <property type="match status" value="1"/>
</dbReference>
<dbReference type="Pfam" id="PF20789">
    <property type="entry name" value="4HBT_3C"/>
    <property type="match status" value="1"/>
</dbReference>
<sequence length="276" mass="29519">MPESDAFFTVNGDSYVPGPLAQGPWGSTVSGHIMGGLLGWAVEGAQADPALQPARLTVDLLRPTFMEPVYLRTTVQREGKRITVIDAEVLQRDTVVSRASAVFLRRGDHPEGTVWSAPVSMPPLPDDSDVPEIEMPFLLWAYGASGSEGVLGGTSPEWEQDHAPKFAWVKEVRPLIADHPMTPFTRLALAGDVTSALTHWGTGGLRYINADFTVSLSRRPDGEYIGLAAQSHHSGSGIASGAATLFDRHGPIGSSIAVALAQPADAFRPPRHIGLR</sequence>
<dbReference type="InterPro" id="IPR049450">
    <property type="entry name" value="ACOT8-like_C"/>
</dbReference>
<evidence type="ECO:0008006" key="5">
    <source>
        <dbReference type="Google" id="ProtNLM"/>
    </source>
</evidence>
<organism evidence="3 4">
    <name type="scientific">Mycolicibacterium lutetiense</name>
    <dbReference type="NCBI Taxonomy" id="1641992"/>
    <lineage>
        <taxon>Bacteria</taxon>
        <taxon>Bacillati</taxon>
        <taxon>Actinomycetota</taxon>
        <taxon>Actinomycetes</taxon>
        <taxon>Mycobacteriales</taxon>
        <taxon>Mycobacteriaceae</taxon>
        <taxon>Mycolicibacterium</taxon>
    </lineage>
</organism>
<dbReference type="Pfam" id="PF13622">
    <property type="entry name" value="4HBT_3"/>
    <property type="match status" value="1"/>
</dbReference>
<feature type="domain" description="Acyl-CoA thioesterase-like N-terminal HotDog" evidence="1">
    <location>
        <begin position="23"/>
        <end position="103"/>
    </location>
</feature>
<evidence type="ECO:0000313" key="4">
    <source>
        <dbReference type="Proteomes" id="UP000694460"/>
    </source>
</evidence>
<dbReference type="InterPro" id="IPR049449">
    <property type="entry name" value="TesB_ACOT8-like_N"/>
</dbReference>
<comment type="caution">
    <text evidence="3">The sequence shown here is derived from an EMBL/GenBank/DDBJ whole genome shotgun (WGS) entry which is preliminary data.</text>
</comment>